<dbReference type="PANTHER" id="PTHR34406">
    <property type="entry name" value="PROTEIN YCEI"/>
    <property type="match status" value="1"/>
</dbReference>
<evidence type="ECO:0000313" key="4">
    <source>
        <dbReference type="Proteomes" id="UP000605361"/>
    </source>
</evidence>
<protein>
    <submittedName>
        <fullName evidence="3">YceI family protein</fullName>
    </submittedName>
</protein>
<dbReference type="PANTHER" id="PTHR34406:SF1">
    <property type="entry name" value="PROTEIN YCEI"/>
    <property type="match status" value="1"/>
</dbReference>
<organism evidence="3 4">
    <name type="scientific">Nonomuraea cypriaca</name>
    <dbReference type="NCBI Taxonomy" id="1187855"/>
    <lineage>
        <taxon>Bacteria</taxon>
        <taxon>Bacillati</taxon>
        <taxon>Actinomycetota</taxon>
        <taxon>Actinomycetes</taxon>
        <taxon>Streptosporangiales</taxon>
        <taxon>Streptosporangiaceae</taxon>
        <taxon>Nonomuraea</taxon>
    </lineage>
</organism>
<comment type="caution">
    <text evidence="3">The sequence shown here is derived from an EMBL/GenBank/DDBJ whole genome shotgun (WGS) entry which is preliminary data.</text>
</comment>
<proteinExistence type="inferred from homology"/>
<accession>A0A931F1S9</accession>
<dbReference type="SUPFAM" id="SSF101874">
    <property type="entry name" value="YceI-like"/>
    <property type="match status" value="1"/>
</dbReference>
<evidence type="ECO:0000313" key="3">
    <source>
        <dbReference type="EMBL" id="MBF8190820.1"/>
    </source>
</evidence>
<gene>
    <name evidence="3" type="ORF">ITP53_34965</name>
</gene>
<keyword evidence="4" id="KW-1185">Reference proteome</keyword>
<dbReference type="InterPro" id="IPR007372">
    <property type="entry name" value="Lipid/polyisoprenoid-bd_YceI"/>
</dbReference>
<dbReference type="EMBL" id="JADOGI010000135">
    <property type="protein sequence ID" value="MBF8190820.1"/>
    <property type="molecule type" value="Genomic_DNA"/>
</dbReference>
<feature type="domain" description="Lipid/polyisoprenoid-binding YceI-like" evidence="2">
    <location>
        <begin position="5"/>
        <end position="78"/>
    </location>
</feature>
<dbReference type="Proteomes" id="UP000605361">
    <property type="component" value="Unassembled WGS sequence"/>
</dbReference>
<reference evidence="3" key="1">
    <citation type="submission" date="2020-11" db="EMBL/GenBank/DDBJ databases">
        <title>Whole-genome analyses of Nonomuraea sp. K274.</title>
        <authorList>
            <person name="Veyisoglu A."/>
        </authorList>
    </citation>
    <scope>NUCLEOTIDE SEQUENCE</scope>
    <source>
        <strain evidence="3">K274</strain>
    </source>
</reference>
<evidence type="ECO:0000259" key="2">
    <source>
        <dbReference type="Pfam" id="PF04264"/>
    </source>
</evidence>
<dbReference type="Pfam" id="PF04264">
    <property type="entry name" value="YceI"/>
    <property type="match status" value="1"/>
</dbReference>
<comment type="similarity">
    <text evidence="1">Belongs to the UPF0312 family.</text>
</comment>
<dbReference type="Gene3D" id="2.40.128.110">
    <property type="entry name" value="Lipid/polyisoprenoid-binding, YceI-like"/>
    <property type="match status" value="1"/>
</dbReference>
<name>A0A931F1S9_9ACTN</name>
<evidence type="ECO:0000256" key="1">
    <source>
        <dbReference type="ARBA" id="ARBA00008812"/>
    </source>
</evidence>
<dbReference type="InterPro" id="IPR036761">
    <property type="entry name" value="TTHA0802/YceI-like_sf"/>
</dbReference>
<sequence length="82" mass="8758">MAPPRVTGDLTIRGVTRQVTLPLDHTGTAVDAQGLTRVGFENRTVINRKDYGITYNAVLETGGVMISENITLESDLSAVKAA</sequence>
<dbReference type="AlphaFoldDB" id="A0A931F1S9"/>